<dbReference type="CDD" id="cd11644">
    <property type="entry name" value="Precorrin-6Y-MT"/>
    <property type="match status" value="1"/>
</dbReference>
<keyword evidence="5" id="KW-0949">S-adenosyl-L-methionine</keyword>
<dbReference type="AlphaFoldDB" id="A0A0U4WTV0"/>
<sequence length="402" mass="42118">MIPWLTVVGIGEDGYPGLGKSARRALLEAQVVIGGPRQLALLPPCIRAVREPWPQPFALAPVLDRRGTPVCVLASGDPMLFGVGASLSRQLSADELQVLPAPSSYSLAAARLGWPLQEIALLSVVARPLAGVVRHLHPGARLLVLSNDGHSPAALAALLVDQGFGASQLQVLEHLGGPLERRIAGRAEAWSLTEAAALNLVAIEVLSETGEAGLPLTPGLPDDAYRHDGQLTKRDVRAVTLARLAPRPGELLWDVGAGCGSIGIEWARSHSSCRALAVEADAGRQAHILYNRDHLGAPALQLVAGQAPEALTGLATPDAIFIGGGLTAPGVLDACWTALRPGGRLLANAVTLQTEAALVAFRERHGGDLTRLQVAQAQPLGAFDTWRAALPITLLHSRKPHA</sequence>
<comment type="pathway">
    <text evidence="1">Cofactor biosynthesis; adenosylcobalamin biosynthesis.</text>
</comment>
<dbReference type="OrthoDB" id="9787825at2"/>
<name>A0A0U4WTV0_9PSED</name>
<keyword evidence="4 7" id="KW-0808">Transferase</keyword>
<evidence type="ECO:0000256" key="1">
    <source>
        <dbReference type="ARBA" id="ARBA00004953"/>
    </source>
</evidence>
<dbReference type="InterPro" id="IPR000878">
    <property type="entry name" value="4pyrrol_Mease"/>
</dbReference>
<keyword evidence="2" id="KW-0169">Cobalamin biosynthesis</keyword>
<dbReference type="UniPathway" id="UPA00148"/>
<dbReference type="SUPFAM" id="SSF53335">
    <property type="entry name" value="S-adenosyl-L-methionine-dependent methyltransferases"/>
    <property type="match status" value="1"/>
</dbReference>
<reference evidence="7 8" key="1">
    <citation type="submission" date="2016-01" db="EMBL/GenBank/DDBJ databases">
        <title>Annotation of Pseudomonas oryzihabitans USDA-ARS-USMARC-56511.</title>
        <authorList>
            <person name="Harhay G.P."/>
            <person name="Harhay D.M."/>
            <person name="Smith T.P.L."/>
            <person name="Bono J.L."/>
            <person name="Heaton M.P."/>
            <person name="Clawson M.L."/>
            <person name="Chitko-Mckown C.G."/>
            <person name="Capik S.F."/>
            <person name="DeDonder K.D."/>
            <person name="Apley M.D."/>
            <person name="Lubbers B.V."/>
            <person name="White B.J."/>
            <person name="Larson R.L."/>
        </authorList>
    </citation>
    <scope>NUCLEOTIDE SEQUENCE [LARGE SCALE GENOMIC DNA]</scope>
    <source>
        <strain evidence="7 8">USDA-ARS-USMARC-56511</strain>
    </source>
</reference>
<proteinExistence type="predicted"/>
<feature type="domain" description="Tetrapyrrole methylase" evidence="6">
    <location>
        <begin position="5"/>
        <end position="187"/>
    </location>
</feature>
<protein>
    <submittedName>
        <fullName evidence="7">Precorrin-6Y C5,15-methyltransferase</fullName>
    </submittedName>
</protein>
<evidence type="ECO:0000313" key="8">
    <source>
        <dbReference type="Proteomes" id="UP000064137"/>
    </source>
</evidence>
<dbReference type="RefSeq" id="WP_059316357.1">
    <property type="nucleotide sequence ID" value="NZ_CP013987.1"/>
</dbReference>
<dbReference type="NCBIfam" id="TIGR02469">
    <property type="entry name" value="CbiT"/>
    <property type="match status" value="1"/>
</dbReference>
<dbReference type="InterPro" id="IPR014777">
    <property type="entry name" value="4pyrrole_Mease_sub1"/>
</dbReference>
<dbReference type="GO" id="GO:0032259">
    <property type="term" value="P:methylation"/>
    <property type="evidence" value="ECO:0007669"/>
    <property type="project" value="UniProtKB-KW"/>
</dbReference>
<dbReference type="InterPro" id="IPR012818">
    <property type="entry name" value="CbiE"/>
</dbReference>
<dbReference type="Pfam" id="PF00590">
    <property type="entry name" value="TP_methylase"/>
    <property type="match status" value="1"/>
</dbReference>
<dbReference type="Gene3D" id="3.40.1010.10">
    <property type="entry name" value="Cobalt-precorrin-4 Transmethylase, Domain 1"/>
    <property type="match status" value="1"/>
</dbReference>
<organism evidence="7 8">
    <name type="scientific">Pseudomonas oryzihabitans</name>
    <dbReference type="NCBI Taxonomy" id="47885"/>
    <lineage>
        <taxon>Bacteria</taxon>
        <taxon>Pseudomonadati</taxon>
        <taxon>Pseudomonadota</taxon>
        <taxon>Gammaproteobacteria</taxon>
        <taxon>Pseudomonadales</taxon>
        <taxon>Pseudomonadaceae</taxon>
        <taxon>Pseudomonas</taxon>
    </lineage>
</organism>
<dbReference type="KEGG" id="por:APT59_19370"/>
<evidence type="ECO:0000256" key="3">
    <source>
        <dbReference type="ARBA" id="ARBA00022603"/>
    </source>
</evidence>
<dbReference type="PANTHER" id="PTHR43182:SF1">
    <property type="entry name" value="COBALT-PRECORRIN-7 C(5)-METHYLTRANSFERASE"/>
    <property type="match status" value="1"/>
</dbReference>
<evidence type="ECO:0000256" key="2">
    <source>
        <dbReference type="ARBA" id="ARBA00022573"/>
    </source>
</evidence>
<dbReference type="GO" id="GO:0009236">
    <property type="term" value="P:cobalamin biosynthetic process"/>
    <property type="evidence" value="ECO:0007669"/>
    <property type="project" value="UniProtKB-UniPathway"/>
</dbReference>
<dbReference type="EMBL" id="CP013987">
    <property type="protein sequence ID" value="ALZ86259.1"/>
    <property type="molecule type" value="Genomic_DNA"/>
</dbReference>
<evidence type="ECO:0000313" key="7">
    <source>
        <dbReference type="EMBL" id="ALZ86259.1"/>
    </source>
</evidence>
<dbReference type="NCBIfam" id="TIGR02467">
    <property type="entry name" value="CbiE"/>
    <property type="match status" value="1"/>
</dbReference>
<dbReference type="InterPro" id="IPR050714">
    <property type="entry name" value="Cobalamin_biosynth_MTase"/>
</dbReference>
<dbReference type="InterPro" id="IPR006365">
    <property type="entry name" value="Cbl_synth_CobL"/>
</dbReference>
<dbReference type="Proteomes" id="UP000064137">
    <property type="component" value="Chromosome"/>
</dbReference>
<dbReference type="CDD" id="cd02440">
    <property type="entry name" value="AdoMet_MTases"/>
    <property type="match status" value="1"/>
</dbReference>
<dbReference type="InterPro" id="IPR035996">
    <property type="entry name" value="4pyrrol_Methylase_sf"/>
</dbReference>
<accession>A0A0U4WTV0</accession>
<evidence type="ECO:0000256" key="5">
    <source>
        <dbReference type="ARBA" id="ARBA00022691"/>
    </source>
</evidence>
<dbReference type="GO" id="GO:0008276">
    <property type="term" value="F:protein methyltransferase activity"/>
    <property type="evidence" value="ECO:0007669"/>
    <property type="project" value="InterPro"/>
</dbReference>
<evidence type="ECO:0000259" key="6">
    <source>
        <dbReference type="Pfam" id="PF00590"/>
    </source>
</evidence>
<dbReference type="PANTHER" id="PTHR43182">
    <property type="entry name" value="COBALT-PRECORRIN-6B C(15)-METHYLTRANSFERASE (DECARBOXYLATING)"/>
    <property type="match status" value="1"/>
</dbReference>
<dbReference type="InterPro" id="IPR014008">
    <property type="entry name" value="Cbl_synth_MTase_CbiT"/>
</dbReference>
<dbReference type="InterPro" id="IPR029063">
    <property type="entry name" value="SAM-dependent_MTases_sf"/>
</dbReference>
<keyword evidence="3 7" id="KW-0489">Methyltransferase</keyword>
<dbReference type="SUPFAM" id="SSF53790">
    <property type="entry name" value="Tetrapyrrole methylase"/>
    <property type="match status" value="1"/>
</dbReference>
<dbReference type="Gene3D" id="3.40.50.150">
    <property type="entry name" value="Vaccinia Virus protein VP39"/>
    <property type="match status" value="1"/>
</dbReference>
<dbReference type="PIRSF" id="PIRSF036428">
    <property type="entry name" value="CobL"/>
    <property type="match status" value="1"/>
</dbReference>
<gene>
    <name evidence="7" type="ORF">APT59_19370</name>
</gene>
<evidence type="ECO:0000256" key="4">
    <source>
        <dbReference type="ARBA" id="ARBA00022679"/>
    </source>
</evidence>